<dbReference type="InterPro" id="IPR039422">
    <property type="entry name" value="MarR/SlyA-like"/>
</dbReference>
<protein>
    <submittedName>
        <fullName evidence="3">MarR family winged helix-turn-helix transcriptional regulator</fullName>
    </submittedName>
</protein>
<evidence type="ECO:0000313" key="4">
    <source>
        <dbReference type="Proteomes" id="UP001596138"/>
    </source>
</evidence>
<dbReference type="PANTHER" id="PTHR33164:SF43">
    <property type="entry name" value="HTH-TYPE TRANSCRIPTIONAL REPRESSOR YETL"/>
    <property type="match status" value="1"/>
</dbReference>
<feature type="region of interest" description="Disordered" evidence="1">
    <location>
        <begin position="196"/>
        <end position="217"/>
    </location>
</feature>
<dbReference type="SUPFAM" id="SSF46785">
    <property type="entry name" value="Winged helix' DNA-binding domain"/>
    <property type="match status" value="1"/>
</dbReference>
<dbReference type="InterPro" id="IPR036390">
    <property type="entry name" value="WH_DNA-bd_sf"/>
</dbReference>
<dbReference type="Pfam" id="PF12802">
    <property type="entry name" value="MarR_2"/>
    <property type="match status" value="1"/>
</dbReference>
<organism evidence="3 4">
    <name type="scientific">Longivirga aurantiaca</name>
    <dbReference type="NCBI Taxonomy" id="1837743"/>
    <lineage>
        <taxon>Bacteria</taxon>
        <taxon>Bacillati</taxon>
        <taxon>Actinomycetota</taxon>
        <taxon>Actinomycetes</taxon>
        <taxon>Sporichthyales</taxon>
        <taxon>Sporichthyaceae</taxon>
        <taxon>Longivirga</taxon>
    </lineage>
</organism>
<comment type="caution">
    <text evidence="3">The sequence shown here is derived from an EMBL/GenBank/DDBJ whole genome shotgun (WGS) entry which is preliminary data.</text>
</comment>
<dbReference type="Proteomes" id="UP001596138">
    <property type="component" value="Unassembled WGS sequence"/>
</dbReference>
<proteinExistence type="predicted"/>
<dbReference type="InterPro" id="IPR036388">
    <property type="entry name" value="WH-like_DNA-bd_sf"/>
</dbReference>
<dbReference type="Gene3D" id="1.10.10.10">
    <property type="entry name" value="Winged helix-like DNA-binding domain superfamily/Winged helix DNA-binding domain"/>
    <property type="match status" value="1"/>
</dbReference>
<dbReference type="RefSeq" id="WP_386765628.1">
    <property type="nucleotide sequence ID" value="NZ_JBHSTI010000008.1"/>
</dbReference>
<accession>A0ABW1SZL6</accession>
<evidence type="ECO:0000313" key="3">
    <source>
        <dbReference type="EMBL" id="MFC6237906.1"/>
    </source>
</evidence>
<evidence type="ECO:0000256" key="1">
    <source>
        <dbReference type="SAM" id="MobiDB-lite"/>
    </source>
</evidence>
<name>A0ABW1SZL6_9ACTN</name>
<feature type="region of interest" description="Disordered" evidence="1">
    <location>
        <begin position="1"/>
        <end position="33"/>
    </location>
</feature>
<dbReference type="SMART" id="SM00347">
    <property type="entry name" value="HTH_MARR"/>
    <property type="match status" value="1"/>
</dbReference>
<keyword evidence="4" id="KW-1185">Reference proteome</keyword>
<dbReference type="PANTHER" id="PTHR33164">
    <property type="entry name" value="TRANSCRIPTIONAL REGULATOR, MARR FAMILY"/>
    <property type="match status" value="1"/>
</dbReference>
<dbReference type="InterPro" id="IPR000835">
    <property type="entry name" value="HTH_MarR-typ"/>
</dbReference>
<evidence type="ECO:0000259" key="2">
    <source>
        <dbReference type="SMART" id="SM00347"/>
    </source>
</evidence>
<dbReference type="EMBL" id="JBHSTI010000008">
    <property type="protein sequence ID" value="MFC6237906.1"/>
    <property type="molecule type" value="Genomic_DNA"/>
</dbReference>
<feature type="domain" description="HTH marR-type" evidence="2">
    <location>
        <begin position="59"/>
        <end position="156"/>
    </location>
</feature>
<gene>
    <name evidence="3" type="ORF">ACFQGU_08455</name>
</gene>
<sequence length="217" mass="23037">MRHRPTKPPARAWGEGGIAVPADAPRPPRRGTGADRAFAANVLGTLALTVVDRVDIGAARATRHGANAPAALVTLLWYPDRPIAFLAARLRITHPGAVQLVDRLERDGLVERIPGEDGRTKLLALTDAGEGAALDVLAARRDVLERAVGALDDEQVLAFADAAGAMLEAITDDLLTSEHMCRLCDELACPDARCPVERAEPAPPHRRGKGYGVTESS</sequence>
<reference evidence="4" key="1">
    <citation type="journal article" date="2019" name="Int. J. Syst. Evol. Microbiol.">
        <title>The Global Catalogue of Microorganisms (GCM) 10K type strain sequencing project: providing services to taxonomists for standard genome sequencing and annotation.</title>
        <authorList>
            <consortium name="The Broad Institute Genomics Platform"/>
            <consortium name="The Broad Institute Genome Sequencing Center for Infectious Disease"/>
            <person name="Wu L."/>
            <person name="Ma J."/>
        </authorList>
    </citation>
    <scope>NUCLEOTIDE SEQUENCE [LARGE SCALE GENOMIC DNA]</scope>
    <source>
        <strain evidence="4">CGMCC 4.7317</strain>
    </source>
</reference>